<evidence type="ECO:0000256" key="12">
    <source>
        <dbReference type="ARBA" id="ARBA00023136"/>
    </source>
</evidence>
<organism evidence="19 20">
    <name type="scientific">Viridibacillus arvi</name>
    <dbReference type="NCBI Taxonomy" id="263475"/>
    <lineage>
        <taxon>Bacteria</taxon>
        <taxon>Bacillati</taxon>
        <taxon>Bacillota</taxon>
        <taxon>Bacilli</taxon>
        <taxon>Bacillales</taxon>
        <taxon>Caryophanaceae</taxon>
        <taxon>Viridibacillus</taxon>
    </lineage>
</organism>
<evidence type="ECO:0000256" key="3">
    <source>
        <dbReference type="ARBA" id="ARBA00007739"/>
    </source>
</evidence>
<dbReference type="OrthoDB" id="9766909at2"/>
<keyword evidence="8" id="KW-0808">Transferase</keyword>
<evidence type="ECO:0000256" key="5">
    <source>
        <dbReference type="ARBA" id="ARBA00022645"/>
    </source>
</evidence>
<keyword evidence="6" id="KW-0645">Protease</keyword>
<keyword evidence="5" id="KW-0121">Carboxypeptidase</keyword>
<dbReference type="InterPro" id="IPR050396">
    <property type="entry name" value="Glycosyltr_51/Transpeptidase"/>
</dbReference>
<evidence type="ECO:0000256" key="9">
    <source>
        <dbReference type="ARBA" id="ARBA00022801"/>
    </source>
</evidence>
<dbReference type="STRING" id="263475.AMD00_18980"/>
<dbReference type="SUPFAM" id="SSF53955">
    <property type="entry name" value="Lysozyme-like"/>
    <property type="match status" value="1"/>
</dbReference>
<proteinExistence type="inferred from homology"/>
<evidence type="ECO:0000256" key="2">
    <source>
        <dbReference type="ARBA" id="ARBA00007090"/>
    </source>
</evidence>
<dbReference type="InterPro" id="IPR036950">
    <property type="entry name" value="PBP_transglycosylase"/>
</dbReference>
<dbReference type="GO" id="GO:0008955">
    <property type="term" value="F:peptidoglycan glycosyltransferase activity"/>
    <property type="evidence" value="ECO:0007669"/>
    <property type="project" value="UniProtKB-EC"/>
</dbReference>
<dbReference type="Pfam" id="PF00912">
    <property type="entry name" value="Transgly"/>
    <property type="match status" value="1"/>
</dbReference>
<keyword evidence="9" id="KW-0378">Hydrolase</keyword>
<evidence type="ECO:0000256" key="13">
    <source>
        <dbReference type="ARBA" id="ARBA00023268"/>
    </source>
</evidence>
<keyword evidence="12" id="KW-0472">Membrane</keyword>
<comment type="similarity">
    <text evidence="3">In the N-terminal section; belongs to the glycosyltransferase 51 family.</text>
</comment>
<dbReference type="InterPro" id="IPR001264">
    <property type="entry name" value="Glyco_trans_51"/>
</dbReference>
<comment type="caution">
    <text evidence="19">The sequence shown here is derived from an EMBL/GenBank/DDBJ whole genome shotgun (WGS) entry which is preliminary data.</text>
</comment>
<protein>
    <submittedName>
        <fullName evidence="19">Penicillin-binding protein</fullName>
    </submittedName>
</protein>
<keyword evidence="20" id="KW-1185">Reference proteome</keyword>
<dbReference type="PATRIC" id="fig|263475.3.peg.2643"/>
<keyword evidence="10" id="KW-0133">Cell shape</keyword>
<dbReference type="SUPFAM" id="SSF56601">
    <property type="entry name" value="beta-lactamase/transpeptidase-like"/>
    <property type="match status" value="1"/>
</dbReference>
<evidence type="ECO:0000259" key="17">
    <source>
        <dbReference type="Pfam" id="PF00905"/>
    </source>
</evidence>
<evidence type="ECO:0000256" key="1">
    <source>
        <dbReference type="ARBA" id="ARBA00004236"/>
    </source>
</evidence>
<evidence type="ECO:0000313" key="20">
    <source>
        <dbReference type="Proteomes" id="UP000036867"/>
    </source>
</evidence>
<name>A0A0M0LAP5_9BACL</name>
<keyword evidence="14" id="KW-0961">Cell wall biogenesis/degradation</keyword>
<dbReference type="AlphaFoldDB" id="A0A0M0LAP5"/>
<evidence type="ECO:0000256" key="14">
    <source>
        <dbReference type="ARBA" id="ARBA00023316"/>
    </source>
</evidence>
<dbReference type="GO" id="GO:0008360">
    <property type="term" value="P:regulation of cell shape"/>
    <property type="evidence" value="ECO:0007669"/>
    <property type="project" value="UniProtKB-KW"/>
</dbReference>
<evidence type="ECO:0000256" key="8">
    <source>
        <dbReference type="ARBA" id="ARBA00022679"/>
    </source>
</evidence>
<comment type="catalytic activity">
    <reaction evidence="15">
        <text>Preferential cleavage: (Ac)2-L-Lys-D-Ala-|-D-Ala. Also transpeptidation of peptidyl-alanyl moieties that are N-acyl substituents of D-alanine.</text>
        <dbReference type="EC" id="3.4.16.4"/>
    </reaction>
</comment>
<dbReference type="GO" id="GO:0005886">
    <property type="term" value="C:plasma membrane"/>
    <property type="evidence" value="ECO:0007669"/>
    <property type="project" value="UniProtKB-SubCell"/>
</dbReference>
<dbReference type="InterPro" id="IPR001460">
    <property type="entry name" value="PCN-bd_Tpept"/>
</dbReference>
<dbReference type="Gene3D" id="1.10.3810.10">
    <property type="entry name" value="Biosynthetic peptidoglycan transglycosylase-like"/>
    <property type="match status" value="1"/>
</dbReference>
<dbReference type="EMBL" id="LILB01000008">
    <property type="protein sequence ID" value="KOO47728.1"/>
    <property type="molecule type" value="Genomic_DNA"/>
</dbReference>
<dbReference type="GeneID" id="301138182"/>
<gene>
    <name evidence="19" type="ORF">AMD00_18980</name>
</gene>
<sequence>MRKVVGSLIIILCIPLLFFLFDQISIEKNTANTLDKKFTSSIQLDETNSLIPTVLRDQNKDTFSEEYTEWRKPMKLADIPEFVQELFLYSEDEHFYEHIGFDLSAIARAIVANSSSGESSQGGSTITQQLVRMRYLSEEKSYERKVLEIFYSYELERKASKDEILNMYLNEMYFSNGVYGIGGASTYYFQRPANKLTKAEMAFLAAIPNNPSLYDPIKHFDNTKKRQERLINKLVDKEILTAKQGKKIKKEKITLSIKQKKQLYPAYSTYVLSELRSLIADKEGFAKQLKVAKTTADKRSINKKLTKRVNTLLNDGLIIDTALSPMKQTADQNAIDQAISYTQDLQAAAVVIDNNSREIVSIYGGKGYEKFDYNRAFQGVRQPGSAFKPLIDYAPYFETTSATPNTIVSGQPFCIGSYCPQNYGGQVIGNVTLQQGFRNSYNTVAMRLFHQIGANKAFSFLKPFQFNSLSNADHIYPAAIGGLTHGVTTLELADAYTSFINGDYEPVHAIRQVQSRDGKLQYKWEQKQKQVWSPSTIQHMRTLLTDVVQNGTGVGIHINSPYVGAKTGTTNDYRDYWLAGLTDRYTSAVWIGFDRPRNMYWLENAKIHHRIFSNIMQ</sequence>
<dbReference type="FunFam" id="1.10.3810.10:FF:000001">
    <property type="entry name" value="Penicillin-binding protein 1A"/>
    <property type="match status" value="1"/>
</dbReference>
<dbReference type="Proteomes" id="UP000036867">
    <property type="component" value="Unassembled WGS sequence"/>
</dbReference>
<evidence type="ECO:0000256" key="16">
    <source>
        <dbReference type="ARBA" id="ARBA00049902"/>
    </source>
</evidence>
<evidence type="ECO:0000259" key="18">
    <source>
        <dbReference type="Pfam" id="PF00912"/>
    </source>
</evidence>
<dbReference type="GO" id="GO:0006508">
    <property type="term" value="P:proteolysis"/>
    <property type="evidence" value="ECO:0007669"/>
    <property type="project" value="UniProtKB-KW"/>
</dbReference>
<dbReference type="RefSeq" id="WP_053418603.1">
    <property type="nucleotide sequence ID" value="NZ_LILB01000008.1"/>
</dbReference>
<comment type="catalytic activity">
    <reaction evidence="16">
        <text>[GlcNAc-(1-&gt;4)-Mur2Ac(oyl-L-Ala-gamma-D-Glu-L-Lys-D-Ala-D-Ala)](n)-di-trans,octa-cis-undecaprenyl diphosphate + beta-D-GlcNAc-(1-&gt;4)-Mur2Ac(oyl-L-Ala-gamma-D-Glu-L-Lys-D-Ala-D-Ala)-di-trans,octa-cis-undecaprenyl diphosphate = [GlcNAc-(1-&gt;4)-Mur2Ac(oyl-L-Ala-gamma-D-Glu-L-Lys-D-Ala-D-Ala)](n+1)-di-trans,octa-cis-undecaprenyl diphosphate + di-trans,octa-cis-undecaprenyl diphosphate + H(+)</text>
        <dbReference type="Rhea" id="RHEA:23708"/>
        <dbReference type="Rhea" id="RHEA-COMP:9602"/>
        <dbReference type="Rhea" id="RHEA-COMP:9603"/>
        <dbReference type="ChEBI" id="CHEBI:15378"/>
        <dbReference type="ChEBI" id="CHEBI:58405"/>
        <dbReference type="ChEBI" id="CHEBI:60033"/>
        <dbReference type="ChEBI" id="CHEBI:78435"/>
        <dbReference type="EC" id="2.4.99.28"/>
    </reaction>
</comment>
<dbReference type="GO" id="GO:0009252">
    <property type="term" value="P:peptidoglycan biosynthetic process"/>
    <property type="evidence" value="ECO:0007669"/>
    <property type="project" value="UniProtKB-KW"/>
</dbReference>
<evidence type="ECO:0000313" key="19">
    <source>
        <dbReference type="EMBL" id="KOO47728.1"/>
    </source>
</evidence>
<evidence type="ECO:0000256" key="6">
    <source>
        <dbReference type="ARBA" id="ARBA00022670"/>
    </source>
</evidence>
<accession>A0A0M0LAP5</accession>
<dbReference type="Pfam" id="PF00905">
    <property type="entry name" value="Transpeptidase"/>
    <property type="match status" value="1"/>
</dbReference>
<dbReference type="PANTHER" id="PTHR32282">
    <property type="entry name" value="BINDING PROTEIN TRANSPEPTIDASE, PUTATIVE-RELATED"/>
    <property type="match status" value="1"/>
</dbReference>
<dbReference type="GO" id="GO:0071555">
    <property type="term" value="P:cell wall organization"/>
    <property type="evidence" value="ECO:0007669"/>
    <property type="project" value="UniProtKB-KW"/>
</dbReference>
<dbReference type="GO" id="GO:0008658">
    <property type="term" value="F:penicillin binding"/>
    <property type="evidence" value="ECO:0007669"/>
    <property type="project" value="InterPro"/>
</dbReference>
<dbReference type="InterPro" id="IPR012338">
    <property type="entry name" value="Beta-lactam/transpept-like"/>
</dbReference>
<evidence type="ECO:0000256" key="7">
    <source>
        <dbReference type="ARBA" id="ARBA00022676"/>
    </source>
</evidence>
<keyword evidence="13" id="KW-0511">Multifunctional enzyme</keyword>
<keyword evidence="7" id="KW-0328">Glycosyltransferase</keyword>
<keyword evidence="4" id="KW-1003">Cell membrane</keyword>
<feature type="domain" description="Penicillin-binding protein transpeptidase" evidence="17">
    <location>
        <begin position="348"/>
        <end position="582"/>
    </location>
</feature>
<evidence type="ECO:0000256" key="4">
    <source>
        <dbReference type="ARBA" id="ARBA00022475"/>
    </source>
</evidence>
<comment type="similarity">
    <text evidence="2">In the C-terminal section; belongs to the transpeptidase family.</text>
</comment>
<dbReference type="PANTHER" id="PTHR32282:SF11">
    <property type="entry name" value="PENICILLIN-BINDING PROTEIN 1B"/>
    <property type="match status" value="1"/>
</dbReference>
<keyword evidence="11" id="KW-0573">Peptidoglycan synthesis</keyword>
<reference evidence="20" key="1">
    <citation type="submission" date="2015-08" db="EMBL/GenBank/DDBJ databases">
        <title>Fjat-10028 dsm 16317.</title>
        <authorList>
            <person name="Liu B."/>
            <person name="Wang J."/>
            <person name="Zhu Y."/>
            <person name="Liu G."/>
            <person name="Chen Q."/>
            <person name="Chen Z."/>
            <person name="Lan J."/>
            <person name="Che J."/>
            <person name="Ge C."/>
            <person name="Shi H."/>
            <person name="Pan Z."/>
            <person name="Liu X."/>
        </authorList>
    </citation>
    <scope>NUCLEOTIDE SEQUENCE [LARGE SCALE GENOMIC DNA]</scope>
    <source>
        <strain evidence="20">DSM 16317</strain>
    </source>
</reference>
<dbReference type="InterPro" id="IPR023346">
    <property type="entry name" value="Lysozyme-like_dom_sf"/>
</dbReference>
<dbReference type="Gene3D" id="3.40.710.10">
    <property type="entry name" value="DD-peptidase/beta-lactamase superfamily"/>
    <property type="match status" value="1"/>
</dbReference>
<dbReference type="GO" id="GO:0009002">
    <property type="term" value="F:serine-type D-Ala-D-Ala carboxypeptidase activity"/>
    <property type="evidence" value="ECO:0007669"/>
    <property type="project" value="UniProtKB-EC"/>
</dbReference>
<evidence type="ECO:0000256" key="11">
    <source>
        <dbReference type="ARBA" id="ARBA00022984"/>
    </source>
</evidence>
<comment type="subcellular location">
    <subcellularLocation>
        <location evidence="1">Cell membrane</location>
    </subcellularLocation>
</comment>
<dbReference type="GO" id="GO:0030288">
    <property type="term" value="C:outer membrane-bounded periplasmic space"/>
    <property type="evidence" value="ECO:0007669"/>
    <property type="project" value="TreeGrafter"/>
</dbReference>
<evidence type="ECO:0000256" key="10">
    <source>
        <dbReference type="ARBA" id="ARBA00022960"/>
    </source>
</evidence>
<feature type="domain" description="Glycosyl transferase family 51" evidence="18">
    <location>
        <begin position="67"/>
        <end position="234"/>
    </location>
</feature>
<evidence type="ECO:0000256" key="15">
    <source>
        <dbReference type="ARBA" id="ARBA00034000"/>
    </source>
</evidence>